<keyword evidence="1" id="KW-0175">Coiled coil</keyword>
<organism evidence="3 4">
    <name type="scientific">Pristionchus mayeri</name>
    <dbReference type="NCBI Taxonomy" id="1317129"/>
    <lineage>
        <taxon>Eukaryota</taxon>
        <taxon>Metazoa</taxon>
        <taxon>Ecdysozoa</taxon>
        <taxon>Nematoda</taxon>
        <taxon>Chromadorea</taxon>
        <taxon>Rhabditida</taxon>
        <taxon>Rhabditina</taxon>
        <taxon>Diplogasteromorpha</taxon>
        <taxon>Diplogasteroidea</taxon>
        <taxon>Neodiplogasteridae</taxon>
        <taxon>Pristionchus</taxon>
    </lineage>
</organism>
<evidence type="ECO:0000313" key="4">
    <source>
        <dbReference type="Proteomes" id="UP001328107"/>
    </source>
</evidence>
<feature type="region of interest" description="Disordered" evidence="2">
    <location>
        <begin position="109"/>
        <end position="143"/>
    </location>
</feature>
<sequence length="143" mass="17559">DEDESKKRREEEKKRRWMERLIDEAEKDEKEAQKELERKLQWIRPIEHKRRMEQQKEESERRLRRSHIKQLKEELREEEEGLQKLEEECELSDGFLAADRMMVERARETAVSKRKTRMKRSRESHPVSPILSNLPHLFHLDSS</sequence>
<gene>
    <name evidence="3" type="ORF">PMAYCL1PPCAC_07823</name>
</gene>
<protein>
    <submittedName>
        <fullName evidence="3">Uncharacterized protein</fullName>
    </submittedName>
</protein>
<comment type="caution">
    <text evidence="3">The sequence shown here is derived from an EMBL/GenBank/DDBJ whole genome shotgun (WGS) entry which is preliminary data.</text>
</comment>
<name>A0AAN4ZAN0_9BILA</name>
<proteinExistence type="predicted"/>
<dbReference type="EMBL" id="BTRK01000002">
    <property type="protein sequence ID" value="GMR37628.1"/>
    <property type="molecule type" value="Genomic_DNA"/>
</dbReference>
<keyword evidence="4" id="KW-1185">Reference proteome</keyword>
<evidence type="ECO:0000256" key="2">
    <source>
        <dbReference type="SAM" id="MobiDB-lite"/>
    </source>
</evidence>
<evidence type="ECO:0000256" key="1">
    <source>
        <dbReference type="SAM" id="Coils"/>
    </source>
</evidence>
<accession>A0AAN4ZAN0</accession>
<evidence type="ECO:0000313" key="3">
    <source>
        <dbReference type="EMBL" id="GMR37628.1"/>
    </source>
</evidence>
<dbReference type="AlphaFoldDB" id="A0AAN4ZAN0"/>
<dbReference type="Proteomes" id="UP001328107">
    <property type="component" value="Unassembled WGS sequence"/>
</dbReference>
<feature type="coiled-coil region" evidence="1">
    <location>
        <begin position="8"/>
        <end position="92"/>
    </location>
</feature>
<reference evidence="4" key="1">
    <citation type="submission" date="2022-10" db="EMBL/GenBank/DDBJ databases">
        <title>Genome assembly of Pristionchus species.</title>
        <authorList>
            <person name="Yoshida K."/>
            <person name="Sommer R.J."/>
        </authorList>
    </citation>
    <scope>NUCLEOTIDE SEQUENCE [LARGE SCALE GENOMIC DNA]</scope>
    <source>
        <strain evidence="4">RS5460</strain>
    </source>
</reference>
<feature type="non-terminal residue" evidence="3">
    <location>
        <position position="1"/>
    </location>
</feature>
<feature type="compositionally biased region" description="Basic residues" evidence="2">
    <location>
        <begin position="112"/>
        <end position="122"/>
    </location>
</feature>